<organism evidence="2 3">
    <name type="scientific">Deinococcus oregonensis</name>
    <dbReference type="NCBI Taxonomy" id="1805970"/>
    <lineage>
        <taxon>Bacteria</taxon>
        <taxon>Thermotogati</taxon>
        <taxon>Deinococcota</taxon>
        <taxon>Deinococci</taxon>
        <taxon>Deinococcales</taxon>
        <taxon>Deinococcaceae</taxon>
        <taxon>Deinococcus</taxon>
    </lineage>
</organism>
<dbReference type="Pfam" id="PF00027">
    <property type="entry name" value="cNMP_binding"/>
    <property type="match status" value="1"/>
</dbReference>
<dbReference type="SUPFAM" id="SSF51206">
    <property type="entry name" value="cAMP-binding domain-like"/>
    <property type="match status" value="1"/>
</dbReference>
<feature type="domain" description="Cyclic nucleotide-binding" evidence="1">
    <location>
        <begin position="1"/>
        <end position="42"/>
    </location>
</feature>
<dbReference type="InterPro" id="IPR018490">
    <property type="entry name" value="cNMP-bd_dom_sf"/>
</dbReference>
<dbReference type="InterPro" id="IPR000595">
    <property type="entry name" value="cNMP-bd_dom"/>
</dbReference>
<dbReference type="InterPro" id="IPR014710">
    <property type="entry name" value="RmlC-like_jellyroll"/>
</dbReference>
<dbReference type="PROSITE" id="PS50042">
    <property type="entry name" value="CNMP_BINDING_3"/>
    <property type="match status" value="1"/>
</dbReference>
<evidence type="ECO:0000313" key="3">
    <source>
        <dbReference type="Proteomes" id="UP001589733"/>
    </source>
</evidence>
<sequence length="104" mass="11155">MTDAELDWIASHTEEQQFSDGQAVVQAGDPASHLFFLLEGQVAYTGELGGQPIRYVTRQGEVAGMLPHSRMTQFSSTGQAVGRTHAVGEGSVTVSFVHQHLASL</sequence>
<reference evidence="2 3" key="1">
    <citation type="submission" date="2024-09" db="EMBL/GenBank/DDBJ databases">
        <authorList>
            <person name="Sun Q."/>
            <person name="Mori K."/>
        </authorList>
    </citation>
    <scope>NUCLEOTIDE SEQUENCE [LARGE SCALE GENOMIC DNA]</scope>
    <source>
        <strain evidence="2 3">JCM 13503</strain>
    </source>
</reference>
<evidence type="ECO:0000313" key="2">
    <source>
        <dbReference type="EMBL" id="MFB9995445.1"/>
    </source>
</evidence>
<dbReference type="EMBL" id="JBHLYR010000091">
    <property type="protein sequence ID" value="MFB9995445.1"/>
    <property type="molecule type" value="Genomic_DNA"/>
</dbReference>
<keyword evidence="3" id="KW-1185">Reference proteome</keyword>
<dbReference type="Proteomes" id="UP001589733">
    <property type="component" value="Unassembled WGS sequence"/>
</dbReference>
<dbReference type="CDD" id="cd00038">
    <property type="entry name" value="CAP_ED"/>
    <property type="match status" value="1"/>
</dbReference>
<evidence type="ECO:0000259" key="1">
    <source>
        <dbReference type="PROSITE" id="PS50042"/>
    </source>
</evidence>
<name>A0ABV6B6P6_9DEIO</name>
<dbReference type="RefSeq" id="WP_380017387.1">
    <property type="nucleotide sequence ID" value="NZ_JBHLYR010000091.1"/>
</dbReference>
<dbReference type="InterPro" id="IPR018488">
    <property type="entry name" value="cNMP-bd_CS"/>
</dbReference>
<accession>A0ABV6B6P6</accession>
<comment type="caution">
    <text evidence="2">The sequence shown here is derived from an EMBL/GenBank/DDBJ whole genome shotgun (WGS) entry which is preliminary data.</text>
</comment>
<gene>
    <name evidence="2" type="ORF">ACFFLM_26265</name>
</gene>
<dbReference type="Gene3D" id="2.60.120.10">
    <property type="entry name" value="Jelly Rolls"/>
    <property type="match status" value="1"/>
</dbReference>
<dbReference type="PROSITE" id="PS00888">
    <property type="entry name" value="CNMP_BINDING_1"/>
    <property type="match status" value="1"/>
</dbReference>
<protein>
    <submittedName>
        <fullName evidence="2">Cyclic nucleotide-binding domain-containing protein</fullName>
    </submittedName>
</protein>
<proteinExistence type="predicted"/>